<comment type="caution">
    <text evidence="9">The sequence shown here is derived from an EMBL/GenBank/DDBJ whole genome shotgun (WGS) entry which is preliminary data.</text>
</comment>
<feature type="domain" description="Exocyst complex component Sec8 N-terminal" evidence="7">
    <location>
        <begin position="28"/>
        <end position="165"/>
    </location>
</feature>
<dbReference type="Pfam" id="PF04048">
    <property type="entry name" value="Sec8_N"/>
    <property type="match status" value="1"/>
</dbReference>
<dbReference type="Proteomes" id="UP001479436">
    <property type="component" value="Unassembled WGS sequence"/>
</dbReference>
<keyword evidence="5" id="KW-0175">Coiled coil</keyword>
<dbReference type="InterPro" id="IPR039682">
    <property type="entry name" value="Sec8/EXOC4"/>
</dbReference>
<reference evidence="9 10" key="1">
    <citation type="submission" date="2023-04" db="EMBL/GenBank/DDBJ databases">
        <title>Genome of Basidiobolus ranarum AG-B5.</title>
        <authorList>
            <person name="Stajich J.E."/>
            <person name="Carter-House D."/>
            <person name="Gryganskyi A."/>
        </authorList>
    </citation>
    <scope>NUCLEOTIDE SEQUENCE [LARGE SCALE GENOMIC DNA]</scope>
    <source>
        <strain evidence="9 10">AG-B5</strain>
    </source>
</reference>
<comment type="similarity">
    <text evidence="4">Belongs to the SEC8 family.</text>
</comment>
<evidence type="ECO:0000313" key="9">
    <source>
        <dbReference type="EMBL" id="KAK9728372.1"/>
    </source>
</evidence>
<keyword evidence="3 4" id="KW-0653">Protein transport</keyword>
<feature type="region of interest" description="Disordered" evidence="6">
    <location>
        <begin position="253"/>
        <end position="277"/>
    </location>
</feature>
<keyword evidence="1 4" id="KW-0813">Transport</keyword>
<evidence type="ECO:0000256" key="4">
    <source>
        <dbReference type="RuleBase" id="RU367079"/>
    </source>
</evidence>
<evidence type="ECO:0000256" key="6">
    <source>
        <dbReference type="SAM" id="MobiDB-lite"/>
    </source>
</evidence>
<sequence>MSYYRPDFQQQQAAKIQDDSSEESLRRVEDVLSQVQLEWRFLTSEDFNPVILALSLLDKSSLGKDINAFKALLLRLETAMDAVVNEYYQGFNNSTTTYSTVKEKIKETQIHVKKMKNVIQQCKDLLHVQRSDLVKLWARSNTYKEMIRILDVIEDLKKVPDEIEELIHRKHYYTATTRLLKSLEIANEEDMLKINALEDLRHYLQNMKNTLHEVLTEELHNHIYLKTTYSRDRTTKDIENDYGVIDIAKYSDKQRAQGNGHEDPNKEEKTEDTEQSDEYYVTDDLDVDPETDSFGYTETLLETLCVLGKLPSALESIQQRVPIELYQLVDRIVDEVDSRAKREVSLFNPEKRYTLLASGGLQAIQQAENEMSNRILRDFTISLYSKLESMLEYHKFVLDVSAKIQKRNKATEDGLSSYSFKEVWMSVQSEVKSMLYDYLIDTQKATSIHKSIPSVRDMLKNGSQIRDRNKQLFQLGESVAKISAATMYQHVESTILKKLNTTGKASSIENTDPIGFTSVINDKFANTGIATGHRLLVQPDVYHVSIVIKPTLNFLDRLKEVLPTGISETSDFNEFLDDFIVTVFLPRMEERVMESFTNFTDVSDSFHVDPDFRDYSQYPLFKSATTLVSMVNNLCELLYDMPFHQKEYIAVIEMLLKKYREKCFARFKATVTNGSNHIDEADRSVLISAMWAENEEIVSLLKQNCCLSKSKESEPEIDENLLRQEIMLETKLKKERSLHPSELVVDSKKLKFLATLHHTLMWLVDRINALKQDNHTEHIPLGESIDNLPNGQKGSPSLTGESFQNFVTILDEFQQLAETCLFMLHIEFRCQSMYYLDLATREGNYYLNETAHEPDSYIVTLNTTLVNFEECMTETLPLNEISFVFNGLSYLMSHVLITNIRYIKQMNSAGISKMIRNILALKQNLANIALPHGNGLDEAKKYYELIGLSPQELIQYAGEHIHSFTFEQYKYLLDLIEENNQFHEVSDDDQNPHRNYVRELYECTIST</sequence>
<dbReference type="GO" id="GO:0004177">
    <property type="term" value="F:aminopeptidase activity"/>
    <property type="evidence" value="ECO:0007669"/>
    <property type="project" value="UniProtKB-KW"/>
</dbReference>
<dbReference type="InterPro" id="IPR048630">
    <property type="entry name" value="Sec8_M"/>
</dbReference>
<evidence type="ECO:0000256" key="5">
    <source>
        <dbReference type="SAM" id="Coils"/>
    </source>
</evidence>
<keyword evidence="10" id="KW-1185">Reference proteome</keyword>
<accession>A0ABR2WA37</accession>
<dbReference type="InterPro" id="IPR007191">
    <property type="entry name" value="Sec8_exocyst_N"/>
</dbReference>
<evidence type="ECO:0000256" key="3">
    <source>
        <dbReference type="ARBA" id="ARBA00022927"/>
    </source>
</evidence>
<evidence type="ECO:0000313" key="10">
    <source>
        <dbReference type="Proteomes" id="UP001479436"/>
    </source>
</evidence>
<comment type="function">
    <text evidence="4">Component of the exocyst complex involved in the docking of exocytic vesicles with fusion sites on the plasma membrane.</text>
</comment>
<evidence type="ECO:0000259" key="8">
    <source>
        <dbReference type="Pfam" id="PF20652"/>
    </source>
</evidence>
<name>A0ABR2WA37_9FUNG</name>
<evidence type="ECO:0000256" key="2">
    <source>
        <dbReference type="ARBA" id="ARBA00022483"/>
    </source>
</evidence>
<feature type="coiled-coil region" evidence="5">
    <location>
        <begin position="180"/>
        <end position="217"/>
    </location>
</feature>
<organism evidence="9 10">
    <name type="scientific">Basidiobolus ranarum</name>
    <dbReference type="NCBI Taxonomy" id="34480"/>
    <lineage>
        <taxon>Eukaryota</taxon>
        <taxon>Fungi</taxon>
        <taxon>Fungi incertae sedis</taxon>
        <taxon>Zoopagomycota</taxon>
        <taxon>Entomophthoromycotina</taxon>
        <taxon>Basidiobolomycetes</taxon>
        <taxon>Basidiobolales</taxon>
        <taxon>Basidiobolaceae</taxon>
        <taxon>Basidiobolus</taxon>
    </lineage>
</organism>
<dbReference type="Pfam" id="PF20652">
    <property type="entry name" value="Sec8_C"/>
    <property type="match status" value="1"/>
</dbReference>
<feature type="domain" description="Exocyst complex component Sec8 middle helical bundle" evidence="8">
    <location>
        <begin position="289"/>
        <end position="552"/>
    </location>
</feature>
<keyword evidence="9" id="KW-0645">Protease</keyword>
<protein>
    <recommendedName>
        <fullName evidence="4">Exocyst complex component Sec8</fullName>
    </recommendedName>
</protein>
<gene>
    <name evidence="9" type="primary">SEC8</name>
    <name evidence="9" type="ORF">K7432_001160</name>
</gene>
<feature type="compositionally biased region" description="Basic and acidic residues" evidence="6">
    <location>
        <begin position="253"/>
        <end position="269"/>
    </location>
</feature>
<keyword evidence="9" id="KW-0378">Hydrolase</keyword>
<evidence type="ECO:0000259" key="7">
    <source>
        <dbReference type="Pfam" id="PF04048"/>
    </source>
</evidence>
<dbReference type="EMBL" id="JASJQH010006899">
    <property type="protein sequence ID" value="KAK9728372.1"/>
    <property type="molecule type" value="Genomic_DNA"/>
</dbReference>
<keyword evidence="9" id="KW-0031">Aminopeptidase</keyword>
<dbReference type="PANTHER" id="PTHR14146">
    <property type="entry name" value="EXOCYST COMPLEX COMPONENT 4"/>
    <property type="match status" value="1"/>
</dbReference>
<proteinExistence type="inferred from homology"/>
<evidence type="ECO:0000256" key="1">
    <source>
        <dbReference type="ARBA" id="ARBA00022448"/>
    </source>
</evidence>
<dbReference type="PANTHER" id="PTHR14146:SF0">
    <property type="entry name" value="EXOCYST COMPLEX COMPONENT 4"/>
    <property type="match status" value="1"/>
</dbReference>
<keyword evidence="2 4" id="KW-0268">Exocytosis</keyword>